<dbReference type="InterPro" id="IPR014756">
    <property type="entry name" value="Ig_E-set"/>
</dbReference>
<reference evidence="6 8" key="3">
    <citation type="submission" date="2017-10" db="EMBL/GenBank/DDBJ databases">
        <title>Genome analyses suggest a sexual origin of heterokaryosis in a supposedly ancient asexual fungus.</title>
        <authorList>
            <person name="Corradi N."/>
            <person name="Sedzielewska K."/>
            <person name="Noel J."/>
            <person name="Charron P."/>
            <person name="Farinelli L."/>
            <person name="Marton T."/>
            <person name="Kruger M."/>
            <person name="Pelin A."/>
            <person name="Brachmann A."/>
            <person name="Corradi N."/>
        </authorList>
    </citation>
    <scope>NUCLEOTIDE SEQUENCE [LARGE SCALE GENOMIC DNA]</scope>
    <source>
        <strain evidence="6 8">A1</strain>
    </source>
</reference>
<comment type="caution">
    <text evidence="6">The sequence shown here is derived from an EMBL/GenBank/DDBJ whole genome shotgun (WGS) entry which is preliminary data.</text>
</comment>
<evidence type="ECO:0000256" key="4">
    <source>
        <dbReference type="SAM" id="MobiDB-lite"/>
    </source>
</evidence>
<feature type="region of interest" description="Disordered" evidence="4">
    <location>
        <begin position="1"/>
        <end position="50"/>
    </location>
</feature>
<evidence type="ECO:0000256" key="1">
    <source>
        <dbReference type="ARBA" id="ARBA00004496"/>
    </source>
</evidence>
<dbReference type="SUPFAM" id="SSF160219">
    <property type="entry name" value="AMPKBI-like"/>
    <property type="match status" value="1"/>
</dbReference>
<dbReference type="GO" id="GO:0007165">
    <property type="term" value="P:signal transduction"/>
    <property type="evidence" value="ECO:0007669"/>
    <property type="project" value="TreeGrafter"/>
</dbReference>
<dbReference type="InterPro" id="IPR050827">
    <property type="entry name" value="CRP1_MDG1_kinase"/>
</dbReference>
<comment type="subcellular location">
    <subcellularLocation>
        <location evidence="1">Cytoplasm</location>
    </subcellularLocation>
</comment>
<keyword evidence="9" id="KW-1185">Reference proteome</keyword>
<dbReference type="SUPFAM" id="SSF81296">
    <property type="entry name" value="E set domains"/>
    <property type="match status" value="1"/>
</dbReference>
<protein>
    <submittedName>
        <fullName evidence="6">AMPKBI-domain-containing protein</fullName>
    </submittedName>
</protein>
<dbReference type="PANTHER" id="PTHR10343:SF84">
    <property type="entry name" value="5'-AMP-ACTIVATED PROTEIN KINASE SUBUNIT BETA-1"/>
    <property type="match status" value="1"/>
</dbReference>
<dbReference type="GO" id="GO:0019901">
    <property type="term" value="F:protein kinase binding"/>
    <property type="evidence" value="ECO:0007669"/>
    <property type="project" value="TreeGrafter"/>
</dbReference>
<keyword evidence="3" id="KW-0963">Cytoplasm</keyword>
<evidence type="ECO:0000256" key="3">
    <source>
        <dbReference type="ARBA" id="ARBA00022490"/>
    </source>
</evidence>
<dbReference type="SMART" id="SM01010">
    <property type="entry name" value="AMPKBI"/>
    <property type="match status" value="1"/>
</dbReference>
<feature type="domain" description="Association with the SNF1 complex (ASC)" evidence="5">
    <location>
        <begin position="243"/>
        <end position="357"/>
    </location>
</feature>
<dbReference type="VEuPathDB" id="FungiDB:FUN_021654"/>
<gene>
    <name evidence="6" type="ORF">RhiirA1_439421</name>
    <name evidence="7" type="ORF">RhiirA4_422213</name>
</gene>
<proteinExistence type="inferred from homology"/>
<dbReference type="InterPro" id="IPR037256">
    <property type="entry name" value="ASC_dom_sf"/>
</dbReference>
<dbReference type="CDD" id="cd02859">
    <property type="entry name" value="E_set_AMPKbeta_like_N"/>
    <property type="match status" value="1"/>
</dbReference>
<accession>A0A2I1DX99</accession>
<dbReference type="FunFam" id="2.60.40.10:FF:000562">
    <property type="entry name" value="Snf1 kinase complex beta-subunit Gal83"/>
    <property type="match status" value="1"/>
</dbReference>
<dbReference type="InterPro" id="IPR032640">
    <property type="entry name" value="AMPK1_CBM"/>
</dbReference>
<organism evidence="6 8">
    <name type="scientific">Rhizophagus irregularis</name>
    <dbReference type="NCBI Taxonomy" id="588596"/>
    <lineage>
        <taxon>Eukaryota</taxon>
        <taxon>Fungi</taxon>
        <taxon>Fungi incertae sedis</taxon>
        <taxon>Mucoromycota</taxon>
        <taxon>Glomeromycotina</taxon>
        <taxon>Glomeromycetes</taxon>
        <taxon>Glomerales</taxon>
        <taxon>Glomeraceae</taxon>
        <taxon>Rhizophagus</taxon>
    </lineage>
</organism>
<evidence type="ECO:0000313" key="6">
    <source>
        <dbReference type="EMBL" id="PKC70504.1"/>
    </source>
</evidence>
<dbReference type="GO" id="GO:0005737">
    <property type="term" value="C:cytoplasm"/>
    <property type="evidence" value="ECO:0007669"/>
    <property type="project" value="UniProtKB-SubCell"/>
</dbReference>
<feature type="compositionally biased region" description="Low complexity" evidence="4">
    <location>
        <begin position="1"/>
        <end position="15"/>
    </location>
</feature>
<evidence type="ECO:0000313" key="8">
    <source>
        <dbReference type="Proteomes" id="UP000232688"/>
    </source>
</evidence>
<evidence type="ECO:0000256" key="2">
    <source>
        <dbReference type="ARBA" id="ARBA00010926"/>
    </source>
</evidence>
<dbReference type="EMBL" id="LLXH01000218">
    <property type="protein sequence ID" value="PKC70504.1"/>
    <property type="molecule type" value="Genomic_DNA"/>
</dbReference>
<comment type="similarity">
    <text evidence="2">Belongs to the 5'-AMP-activated protein kinase beta subunit family.</text>
</comment>
<dbReference type="Proteomes" id="UP000234323">
    <property type="component" value="Unassembled WGS sequence"/>
</dbReference>
<dbReference type="PANTHER" id="PTHR10343">
    <property type="entry name" value="5'-AMP-ACTIVATED PROTEIN KINASE , BETA SUBUNIT"/>
    <property type="match status" value="1"/>
</dbReference>
<dbReference type="Gene3D" id="2.60.40.10">
    <property type="entry name" value="Immunoglobulins"/>
    <property type="match status" value="1"/>
</dbReference>
<evidence type="ECO:0000313" key="7">
    <source>
        <dbReference type="EMBL" id="PKY48494.1"/>
    </source>
</evidence>
<sequence>MGNTPSTNNDNNPSGSQVTAEKQLPETSKEEPTKPVATGQPIKSSFHDFGSNSPFVGSPLLSHEEYKKIDGIEDIYYGNSQDGSLASSFNESEILDRLNSQRSSIVTVEPSYKNTNKIIHDFGSIGGIAPMTSVNAQDAKVKGIPTIITWSQGGNNVFVTGTFNDWKYNVRLSKSSNDFTTVIDLEPGTHKLKFIVDDEWKCSNDFSTATDPDGNLVNYLEVHEDDDCNSIEKESLDSSGFLSNTPPGEYTDEIPGYLLAYAHSLSVTESKLKDSISDDPFEHQECMAEEQPPTLPPHLEKVILNSSIVSKEDTSVLPVPNHVVLNHLYACSIRDGVMAVAGTTRYRKKVSLFIADICIVRILSLKCL</sequence>
<evidence type="ECO:0000259" key="5">
    <source>
        <dbReference type="SMART" id="SM01010"/>
    </source>
</evidence>
<dbReference type="Pfam" id="PF16561">
    <property type="entry name" value="AMPK1_CBM"/>
    <property type="match status" value="1"/>
</dbReference>
<dbReference type="EMBL" id="LLXI01000646">
    <property type="protein sequence ID" value="PKY48494.1"/>
    <property type="molecule type" value="Genomic_DNA"/>
</dbReference>
<dbReference type="Proteomes" id="UP000232688">
    <property type="component" value="Unassembled WGS sequence"/>
</dbReference>
<dbReference type="OrthoDB" id="531008at2759"/>
<evidence type="ECO:0000313" key="9">
    <source>
        <dbReference type="Proteomes" id="UP000234323"/>
    </source>
</evidence>
<dbReference type="InterPro" id="IPR006828">
    <property type="entry name" value="ASC_dom"/>
</dbReference>
<dbReference type="GO" id="GO:0031588">
    <property type="term" value="C:nucleotide-activated protein kinase complex"/>
    <property type="evidence" value="ECO:0007669"/>
    <property type="project" value="TreeGrafter"/>
</dbReference>
<dbReference type="Pfam" id="PF04739">
    <property type="entry name" value="AMPKBI"/>
    <property type="match status" value="1"/>
</dbReference>
<name>A0A2I1DX99_9GLOM</name>
<dbReference type="InterPro" id="IPR013783">
    <property type="entry name" value="Ig-like_fold"/>
</dbReference>
<dbReference type="GO" id="GO:0005634">
    <property type="term" value="C:nucleus"/>
    <property type="evidence" value="ECO:0007669"/>
    <property type="project" value="TreeGrafter"/>
</dbReference>
<dbReference type="Gene3D" id="6.20.250.60">
    <property type="match status" value="1"/>
</dbReference>
<feature type="compositionally biased region" description="Basic and acidic residues" evidence="4">
    <location>
        <begin position="23"/>
        <end position="33"/>
    </location>
</feature>
<dbReference type="AlphaFoldDB" id="A0A2I1DX99"/>
<dbReference type="VEuPathDB" id="FungiDB:RhiirA1_439421"/>
<reference evidence="7 9" key="1">
    <citation type="submission" date="2015-10" db="EMBL/GenBank/DDBJ databases">
        <title>Genome analyses suggest a sexual origin of heterokaryosis in a supposedly ancient asexual fungus.</title>
        <authorList>
            <person name="Ropars J."/>
            <person name="Sedzielewska K."/>
            <person name="Noel J."/>
            <person name="Charron P."/>
            <person name="Farinelli L."/>
            <person name="Marton T."/>
            <person name="Kruger M."/>
            <person name="Pelin A."/>
            <person name="Brachmann A."/>
            <person name="Corradi N."/>
        </authorList>
    </citation>
    <scope>NUCLEOTIDE SEQUENCE [LARGE SCALE GENOMIC DNA]</scope>
    <source>
        <strain evidence="7 9">A4</strain>
    </source>
</reference>
<reference evidence="6 8" key="2">
    <citation type="submission" date="2017-10" db="EMBL/GenBank/DDBJ databases">
        <title>Extensive intraspecific genome diversity in a model arbuscular mycorrhizal fungus.</title>
        <authorList>
            <person name="Chen E.C.H."/>
            <person name="Morin E."/>
            <person name="Baudet D."/>
            <person name="Noel J."/>
            <person name="Ndikumana S."/>
            <person name="Charron P."/>
            <person name="St-Onge C."/>
            <person name="Giorgi J."/>
            <person name="Grigoriev I.V."/>
            <person name="Roux C."/>
            <person name="Martin F.M."/>
            <person name="Corradi N."/>
        </authorList>
    </citation>
    <scope>NUCLEOTIDE SEQUENCE [LARGE SCALE GENOMIC DNA]</scope>
    <source>
        <strain evidence="6 8">A1</strain>
    </source>
</reference>
<dbReference type="VEuPathDB" id="FungiDB:RhiirFUN_003497"/>